<dbReference type="Proteomes" id="UP000185604">
    <property type="component" value="Unassembled WGS sequence"/>
</dbReference>
<comment type="caution">
    <text evidence="5">The sequence shown here is derived from an EMBL/GenBank/DDBJ whole genome shotgun (WGS) entry which is preliminary data.</text>
</comment>
<name>A0A7Z1B4E8_9BACI</name>
<proteinExistence type="predicted"/>
<dbReference type="InterPro" id="IPR000843">
    <property type="entry name" value="HTH_LacI"/>
</dbReference>
<accession>A0A7Z1B4E8</accession>
<dbReference type="CDD" id="cd01392">
    <property type="entry name" value="HTH_LacI"/>
    <property type="match status" value="1"/>
</dbReference>
<sequence>MTFTKINVKLVKYFTKNMKDVHGGFAIVATIKDVAEKAGYSISTVSRVLNNDESLSVPDETREKIFEVAESLNYRKKTIRTLVKNIAFLYWLTDKEELEDVYFKTMRLEIEKLAKQFNVELTTYKISGGIDAIPENIEGFIAVGSFSDDELNRLRQMTPHGVFIDSTPDPNHFDSVRPDLKQMTRKTVDFLIEKGHEKIGFIGGTYHNPNTDEDEMDVRERTFRDYMREKGLLEEGFIFCRRGFSVENGYHLMDEAVETLGEKLPTAFFTAADPIAVGCLQALNEKGVAIPGRVSVISINNISVAKYVSPPLTTFHIDIKELCKNAIELLLEQILEKRKAVKTLYIGAELVVRKSTN</sequence>
<dbReference type="PROSITE" id="PS50932">
    <property type="entry name" value="HTH_LACI_2"/>
    <property type="match status" value="1"/>
</dbReference>
<dbReference type="SUPFAM" id="SSF47413">
    <property type="entry name" value="lambda repressor-like DNA-binding domains"/>
    <property type="match status" value="1"/>
</dbReference>
<reference evidence="5 6" key="1">
    <citation type="journal article" date="2016" name="Front. Microbiol.">
        <title>High-Level Heat Resistance of Spores of Bacillus amyloliquefaciens and Bacillus licheniformis Results from the Presence of a spoVA Operon in a Tn1546 Transposon.</title>
        <authorList>
            <person name="Berendsen E.M."/>
            <person name="Koning R.A."/>
            <person name="Boekhorst J."/>
            <person name="de Jong A."/>
            <person name="Kuipers O.P."/>
            <person name="Wells-Bennik M.H."/>
        </authorList>
    </citation>
    <scope>NUCLEOTIDE SEQUENCE [LARGE SCALE GENOMIC DNA]</scope>
    <source>
        <strain evidence="5 6">B4121</strain>
    </source>
</reference>
<keyword evidence="2" id="KW-0238">DNA-binding</keyword>
<dbReference type="PANTHER" id="PTHR30146">
    <property type="entry name" value="LACI-RELATED TRANSCRIPTIONAL REPRESSOR"/>
    <property type="match status" value="1"/>
</dbReference>
<dbReference type="GO" id="GO:0000976">
    <property type="term" value="F:transcription cis-regulatory region binding"/>
    <property type="evidence" value="ECO:0007669"/>
    <property type="project" value="TreeGrafter"/>
</dbReference>
<dbReference type="InterPro" id="IPR046335">
    <property type="entry name" value="LacI/GalR-like_sensor"/>
</dbReference>
<evidence type="ECO:0000259" key="4">
    <source>
        <dbReference type="PROSITE" id="PS50932"/>
    </source>
</evidence>
<dbReference type="Gene3D" id="3.40.50.2300">
    <property type="match status" value="2"/>
</dbReference>
<dbReference type="InterPro" id="IPR028082">
    <property type="entry name" value="Peripla_BP_I"/>
</dbReference>
<dbReference type="Pfam" id="PF00356">
    <property type="entry name" value="LacI"/>
    <property type="match status" value="1"/>
</dbReference>
<evidence type="ECO:0000256" key="1">
    <source>
        <dbReference type="ARBA" id="ARBA00023015"/>
    </source>
</evidence>
<dbReference type="Pfam" id="PF13377">
    <property type="entry name" value="Peripla_BP_3"/>
    <property type="match status" value="1"/>
</dbReference>
<dbReference type="Gene3D" id="1.10.260.40">
    <property type="entry name" value="lambda repressor-like DNA-binding domains"/>
    <property type="match status" value="1"/>
</dbReference>
<keyword evidence="3" id="KW-0804">Transcription</keyword>
<evidence type="ECO:0000256" key="3">
    <source>
        <dbReference type="ARBA" id="ARBA00023163"/>
    </source>
</evidence>
<dbReference type="PANTHER" id="PTHR30146:SF149">
    <property type="entry name" value="HTH-TYPE TRANSCRIPTIONAL REGULATOR EBGR"/>
    <property type="match status" value="1"/>
</dbReference>
<evidence type="ECO:0000313" key="5">
    <source>
        <dbReference type="EMBL" id="OLF95682.1"/>
    </source>
</evidence>
<evidence type="ECO:0000313" key="6">
    <source>
        <dbReference type="Proteomes" id="UP000185604"/>
    </source>
</evidence>
<dbReference type="SUPFAM" id="SSF53822">
    <property type="entry name" value="Periplasmic binding protein-like I"/>
    <property type="match status" value="1"/>
</dbReference>
<organism evidence="5 6">
    <name type="scientific">Bacillus paralicheniformis</name>
    <dbReference type="NCBI Taxonomy" id="1648923"/>
    <lineage>
        <taxon>Bacteria</taxon>
        <taxon>Bacillati</taxon>
        <taxon>Bacillota</taxon>
        <taxon>Bacilli</taxon>
        <taxon>Bacillales</taxon>
        <taxon>Bacillaceae</taxon>
        <taxon>Bacillus</taxon>
    </lineage>
</organism>
<dbReference type="CDD" id="cd01544">
    <property type="entry name" value="PBP1_GalR"/>
    <property type="match status" value="1"/>
</dbReference>
<gene>
    <name evidence="5" type="ORF">B4121_1244</name>
</gene>
<keyword evidence="1" id="KW-0805">Transcription regulation</keyword>
<dbReference type="GO" id="GO:0003700">
    <property type="term" value="F:DNA-binding transcription factor activity"/>
    <property type="evidence" value="ECO:0007669"/>
    <property type="project" value="TreeGrafter"/>
</dbReference>
<dbReference type="SMART" id="SM00354">
    <property type="entry name" value="HTH_LACI"/>
    <property type="match status" value="1"/>
</dbReference>
<evidence type="ECO:0000256" key="2">
    <source>
        <dbReference type="ARBA" id="ARBA00023125"/>
    </source>
</evidence>
<dbReference type="EMBL" id="LKPO01000008">
    <property type="protein sequence ID" value="OLF95682.1"/>
    <property type="molecule type" value="Genomic_DNA"/>
</dbReference>
<dbReference type="AlphaFoldDB" id="A0A7Z1B4E8"/>
<protein>
    <submittedName>
        <fullName evidence="5">Galactose operon repressor GalR-LacI family of transcriptional regulator</fullName>
    </submittedName>
</protein>
<dbReference type="InterPro" id="IPR010982">
    <property type="entry name" value="Lambda_DNA-bd_dom_sf"/>
</dbReference>
<feature type="domain" description="HTH lacI-type" evidence="4">
    <location>
        <begin position="29"/>
        <end position="85"/>
    </location>
</feature>